<reference evidence="2 3" key="2">
    <citation type="journal article" date="2003" name="Nature">
        <title>The DNA sequence of human chromosome 7.</title>
        <authorList>
            <person name="Hillier L.W."/>
            <person name="Fulton R.S."/>
            <person name="Fulton L.A."/>
            <person name="Graves T.A."/>
            <person name="Pepin K.H."/>
            <person name="Wagner-McPherson C."/>
            <person name="Layman D."/>
            <person name="Maas J."/>
            <person name="Jaeger S."/>
            <person name="Walker R."/>
            <person name="Wylie K."/>
            <person name="Sekhon M."/>
            <person name="Becker M.C."/>
            <person name="O'Laughlin M.D."/>
            <person name="Schaller M.E."/>
            <person name="Fewell G.A."/>
            <person name="Delehaunty K.D."/>
            <person name="Miner T.L."/>
            <person name="Nash W.E."/>
            <person name="Cordes M."/>
            <person name="Du H."/>
            <person name="Sun H."/>
            <person name="Edwards J."/>
            <person name="Bradshaw-Cordum H."/>
            <person name="Ali J."/>
            <person name="Andrews S."/>
            <person name="Isak A."/>
            <person name="Vanbrunt A."/>
            <person name="Nguyen C."/>
            <person name="Du F."/>
            <person name="Lamar B."/>
            <person name="Courtney L."/>
            <person name="Kalicki J."/>
            <person name="Ozersky P."/>
            <person name="Bielicki L."/>
            <person name="Scott K."/>
            <person name="Holmes A."/>
            <person name="Harkins R."/>
            <person name="Harris A."/>
            <person name="Strong C.M."/>
            <person name="Hou S."/>
            <person name="Tomlinson C."/>
            <person name="Dauphin-Kohlberg S."/>
            <person name="Kozlowicz-Reilly A."/>
            <person name="Leonard S."/>
            <person name="Rohlfing T."/>
            <person name="Rock S.M."/>
            <person name="Tin-Wollam A.M."/>
            <person name="Abbott A."/>
            <person name="Minx P."/>
            <person name="Maupin R."/>
            <person name="Strowmatt C."/>
            <person name="Latreille P."/>
            <person name="Miller N."/>
            <person name="Johnson D."/>
            <person name="Murray J."/>
            <person name="Woessner J.P."/>
            <person name="Wendl M.C."/>
            <person name="Yang S.P."/>
            <person name="Schultz B.R."/>
            <person name="Wallis J.W."/>
            <person name="Spieth J."/>
            <person name="Bieri T.A."/>
            <person name="Nelson J.O."/>
            <person name="Berkowicz N."/>
            <person name="Wohldmann P.E."/>
            <person name="Cook L.L."/>
            <person name="Hickenbotham M.T."/>
            <person name="Eldred J."/>
            <person name="Williams D."/>
            <person name="Bedell J.A."/>
            <person name="Mardis E.R."/>
            <person name="Clifton S.W."/>
            <person name="Chissoe S.L."/>
            <person name="Marra M.A."/>
            <person name="Raymond C."/>
            <person name="Haugen E."/>
            <person name="Gillett W."/>
            <person name="Zhou Y."/>
            <person name="James R."/>
            <person name="Phelps K."/>
            <person name="Iadanoto S."/>
            <person name="Bubb K."/>
            <person name="Simms E."/>
            <person name="Levy R."/>
            <person name="Clendenning J."/>
            <person name="Kaul R."/>
            <person name="Kent W.J."/>
            <person name="Furey T.S."/>
            <person name="Baertsch R.A."/>
            <person name="Brent M.R."/>
            <person name="Keibler E."/>
            <person name="Flicek P."/>
            <person name="Bork P."/>
            <person name="Suyama M."/>
            <person name="Bailey J.A."/>
            <person name="Portnoy M.E."/>
            <person name="Torrents D."/>
            <person name="Chinwalla A.T."/>
            <person name="Gish W.R."/>
            <person name="Eddy S.R."/>
            <person name="McPherson J.D."/>
            <person name="Olson M.V."/>
            <person name="Eichler E.E."/>
            <person name="Green E.D."/>
            <person name="Waterston R.H."/>
            <person name="Wilson R.K."/>
        </authorList>
    </citation>
    <scope>NUCLEOTIDE SEQUENCE [LARGE SCALE GENOMIC DNA]</scope>
</reference>
<dbReference type="UCSC" id="uc064bgi.1">
    <property type="organism name" value="human"/>
</dbReference>
<dbReference type="MassIVE" id="F8WCM0"/>
<accession>F8WCM0</accession>
<dbReference type="ExpressionAtlas" id="F8WCM0">
    <property type="expression patterns" value="baseline and differential"/>
</dbReference>
<dbReference type="HOGENOM" id="CLU_2573259_0_0_1"/>
<dbReference type="EMBL" id="AC005995">
    <property type="status" value="NOT_ANNOTATED_CDS"/>
    <property type="molecule type" value="Genomic_DNA"/>
</dbReference>
<dbReference type="AlphaFoldDB" id="F8WCM0"/>
<reference evidence="2" key="5">
    <citation type="submission" date="2025-09" db="UniProtKB">
        <authorList>
            <consortium name="Ensembl"/>
        </authorList>
    </citation>
    <scope>IDENTIFICATION</scope>
</reference>
<feature type="region of interest" description="Disordered" evidence="1">
    <location>
        <begin position="1"/>
        <end position="34"/>
    </location>
</feature>
<reference evidence="2 3" key="3">
    <citation type="journal article" date="2004" name="Nature">
        <title>Finishing the euchromatic sequence of the human genome.</title>
        <authorList>
            <consortium name="International Human Genome Sequencing Consortium"/>
        </authorList>
    </citation>
    <scope>NUCLEOTIDE SEQUENCE [LARGE SCALE GENOMIC DNA]</scope>
</reference>
<dbReference type="EMBL" id="AC004895">
    <property type="status" value="NOT_ANNOTATED_CDS"/>
    <property type="molecule type" value="Genomic_DNA"/>
</dbReference>
<dbReference type="VEuPathDB" id="HostDB:ENSG00000086232"/>
<evidence type="ECO:0000256" key="1">
    <source>
        <dbReference type="SAM" id="MobiDB-lite"/>
    </source>
</evidence>
<dbReference type="OrthoDB" id="1405469at2759"/>
<reference evidence="2" key="4">
    <citation type="submission" date="2025-08" db="UniProtKB">
        <authorList>
            <consortium name="Ensembl"/>
        </authorList>
    </citation>
    <scope>IDENTIFICATION</scope>
</reference>
<name>F8WCM0_HUMAN</name>
<dbReference type="Proteomes" id="UP000005640">
    <property type="component" value="Chromosome 7"/>
</dbReference>
<dbReference type="Bgee" id="ENSG00000086232">
    <property type="expression patterns" value="Expressed in trabecular bone tissue and 200 other cell types or tissues"/>
</dbReference>
<dbReference type="OpenTargets" id="ENSG00000086232"/>
<evidence type="ECO:0007829" key="4">
    <source>
        <dbReference type="PeptideAtlas" id="F8WCM0"/>
    </source>
</evidence>
<gene>
    <name evidence="2" type="primary">EIF2AK1</name>
</gene>
<organism evidence="2 3">
    <name type="scientific">Homo sapiens</name>
    <name type="common">Human</name>
    <dbReference type="NCBI Taxonomy" id="9606"/>
    <lineage>
        <taxon>Eukaryota</taxon>
        <taxon>Metazoa</taxon>
        <taxon>Chordata</taxon>
        <taxon>Craniata</taxon>
        <taxon>Vertebrata</taxon>
        <taxon>Euteleostomi</taxon>
        <taxon>Mammalia</taxon>
        <taxon>Eutheria</taxon>
        <taxon>Euarchontoglires</taxon>
        <taxon>Primates</taxon>
        <taxon>Haplorrhini</taxon>
        <taxon>Catarrhini</taxon>
        <taxon>Hominidae</taxon>
        <taxon>Homo</taxon>
    </lineage>
</organism>
<dbReference type="ChiTaRS" id="EIF2AK1">
    <property type="organism name" value="human"/>
</dbReference>
<proteinExistence type="evidence at protein level"/>
<evidence type="ECO:0000313" key="3">
    <source>
        <dbReference type="Proteomes" id="UP000005640"/>
    </source>
</evidence>
<dbReference type="GeneTree" id="ENSGT00940000157605"/>
<keyword evidence="4 5" id="KW-1267">Proteomics identification</keyword>
<dbReference type="ProteomicsDB" id="31199"/>
<keyword evidence="3" id="KW-1185">Reference proteome</keyword>
<dbReference type="Ensembl" id="ENST00000431744.5">
    <property type="protein sequence ID" value="ENSP00000392459.1"/>
    <property type="gene ID" value="ENSG00000086232.13"/>
</dbReference>
<dbReference type="HGNC" id="HGNC:24921">
    <property type="gene designation" value="EIF2AK1"/>
</dbReference>
<evidence type="ECO:0000313" key="2">
    <source>
        <dbReference type="Ensembl" id="ENSP00000392459.1"/>
    </source>
</evidence>
<evidence type="ECO:0007829" key="5">
    <source>
        <dbReference type="ProteomicsDB" id="F8WCM0"/>
    </source>
</evidence>
<dbReference type="Ensembl" id="ENST00000431744.5">
    <property type="protein sequence ID" value="ENSP00000392459.1"/>
    <property type="gene ID" value="ENSG00000086232.14"/>
</dbReference>
<sequence length="81" mass="8521">MQGGNSGVRKREEEGDGAGAVAAPPAIDFPAEGPDPEYDEMWSCCVSQAGLERLASSDSPASAFQNAGIIDNLMFQQKSRC</sequence>
<reference evidence="2 3" key="1">
    <citation type="journal article" date="2001" name="Nature">
        <title>Initial sequencing and analysis of the human genome.</title>
        <authorList>
            <consortium name="International Human Genome Sequencing Consortium"/>
            <person name="Lander E.S."/>
            <person name="Linton L.M."/>
            <person name="Birren B."/>
            <person name="Nusbaum C."/>
            <person name="Zody M.C."/>
            <person name="Baldwin J."/>
            <person name="Devon K."/>
            <person name="Dewar K."/>
            <person name="Doyle M."/>
            <person name="FitzHugh W."/>
            <person name="Funke R."/>
            <person name="Gage D."/>
            <person name="Harris K."/>
            <person name="Heaford A."/>
            <person name="Howland J."/>
            <person name="Kann L."/>
            <person name="Lehoczky J."/>
            <person name="LeVine R."/>
            <person name="McEwan P."/>
            <person name="McKernan K."/>
            <person name="Meldrim J."/>
            <person name="Mesirov J.P."/>
            <person name="Miranda C."/>
            <person name="Morris W."/>
            <person name="Naylor J."/>
            <person name="Raymond C."/>
            <person name="Rosetti M."/>
            <person name="Santos R."/>
            <person name="Sheridan A."/>
            <person name="Sougnez C."/>
            <person name="Stange-Thomann N."/>
            <person name="Stojanovic N."/>
            <person name="Subramanian A."/>
            <person name="Wyman D."/>
            <person name="Rogers J."/>
            <person name="Sulston J."/>
            <person name="Ainscough R."/>
            <person name="Beck S."/>
            <person name="Bentley D."/>
            <person name="Burton J."/>
            <person name="Clee C."/>
            <person name="Carter N."/>
            <person name="Coulson A."/>
            <person name="Deadman R."/>
            <person name="Deloukas P."/>
            <person name="Dunham A."/>
            <person name="Dunham I."/>
            <person name="Durbin R."/>
            <person name="French L."/>
            <person name="Grafham D."/>
            <person name="Gregory S."/>
            <person name="Hubbard T."/>
            <person name="Humphray S."/>
            <person name="Hunt A."/>
            <person name="Jones M."/>
            <person name="Lloyd C."/>
            <person name="McMurray A."/>
            <person name="Matthews L."/>
            <person name="Mercer S."/>
            <person name="Milne S."/>
            <person name="Mullikin J.C."/>
            <person name="Mungall A."/>
            <person name="Plumb R."/>
            <person name="Ross M."/>
            <person name="Shownkeen R."/>
            <person name="Sims S."/>
            <person name="Waterston R.H."/>
            <person name="Wilson R.K."/>
            <person name="Hillier L.W."/>
            <person name="McPherson J.D."/>
            <person name="Marra M.A."/>
            <person name="Mardis E.R."/>
            <person name="Fulton L.A."/>
            <person name="Chinwalla A.T."/>
            <person name="Pepin K.H."/>
            <person name="Gish W.R."/>
            <person name="Chissoe S.L."/>
            <person name="Wendl M.C."/>
            <person name="Delehaunty K.D."/>
            <person name="Miner T.L."/>
            <person name="Delehaunty A."/>
            <person name="Kramer J.B."/>
            <person name="Cook L.L."/>
            <person name="Fulton R.S."/>
            <person name="Johnson D.L."/>
            <person name="Minx P.J."/>
            <person name="Clifton S.W."/>
            <person name="Hawkins T."/>
            <person name="Branscomb E."/>
            <person name="Predki P."/>
            <person name="Richardson P."/>
            <person name="Wenning S."/>
            <person name="Slezak T."/>
            <person name="Doggett N."/>
            <person name="Cheng J.F."/>
            <person name="Olsen A."/>
            <person name="Lucas S."/>
            <person name="Elkin C."/>
            <person name="Uberbacher E."/>
            <person name="Frazier M."/>
            <person name="Gibbs R.A."/>
            <person name="Muzny D.M."/>
            <person name="Scherer S.E."/>
            <person name="Bouck J.B."/>
            <person name="Sodergren E.J."/>
            <person name="Worley K.C."/>
            <person name="Rives C.M."/>
            <person name="Gorrell J.H."/>
            <person name="Metzker M.L."/>
            <person name="Naylor S.L."/>
            <person name="Kucherlapati R.S."/>
            <person name="Nelson D.L."/>
            <person name="Weinstock G.M."/>
            <person name="Sakaki Y."/>
            <person name="Fujiyama A."/>
            <person name="Hattori M."/>
            <person name="Yada T."/>
            <person name="Toyoda A."/>
            <person name="Itoh T."/>
            <person name="Kawagoe C."/>
            <person name="Watanabe H."/>
            <person name="Totoki Y."/>
            <person name="Taylor T."/>
            <person name="Weissenbach J."/>
            <person name="Heilig R."/>
            <person name="Saurin W."/>
            <person name="Artiguenave F."/>
            <person name="Brottier P."/>
            <person name="Bruls T."/>
            <person name="Pelletier E."/>
            <person name="Robert C."/>
            <person name="Wincker P."/>
            <person name="Smith D.R."/>
            <person name="Doucette-Stamm L."/>
            <person name="Rubenfield M."/>
            <person name="Weinstock K."/>
            <person name="Lee H.M."/>
            <person name="Dubois J."/>
            <person name="Rosenthal A."/>
            <person name="Platzer M."/>
            <person name="Nyakatura G."/>
            <person name="Taudien S."/>
            <person name="Rump A."/>
            <person name="Yang H."/>
            <person name="Yu J."/>
            <person name="Wang J."/>
            <person name="Huang G."/>
            <person name="Gu J."/>
            <person name="Hood L."/>
            <person name="Rowen L."/>
            <person name="Madan A."/>
            <person name="Qin S."/>
            <person name="Davis R.W."/>
            <person name="Federspiel N.A."/>
            <person name="Abola A.P."/>
            <person name="Proctor M.J."/>
            <person name="Myers R.M."/>
            <person name="Schmutz J."/>
            <person name="Dickson M."/>
            <person name="Grimwood J."/>
            <person name="Cox D.R."/>
            <person name="Olson M.V."/>
            <person name="Kaul R."/>
            <person name="Raymond C."/>
            <person name="Shimizu N."/>
            <person name="Kawasaki K."/>
            <person name="Minoshima S."/>
            <person name="Evans G.A."/>
            <person name="Athanasiou M."/>
            <person name="Schultz R."/>
            <person name="Roe B.A."/>
            <person name="Chen F."/>
            <person name="Pan H."/>
            <person name="Ramser J."/>
            <person name="Lehrach H."/>
            <person name="Reinhardt R."/>
            <person name="McCombie W.R."/>
            <person name="de la Bastide M."/>
            <person name="Dedhia N."/>
            <person name="Blocker H."/>
            <person name="Hornischer K."/>
            <person name="Nordsiek G."/>
            <person name="Agarwala R."/>
            <person name="Aravind L."/>
            <person name="Bailey J.A."/>
            <person name="Bateman A."/>
            <person name="Batzoglou S."/>
            <person name="Birney E."/>
            <person name="Bork P."/>
            <person name="Brown D.G."/>
            <person name="Burge C.B."/>
            <person name="Cerutti L."/>
            <person name="Chen H.C."/>
            <person name="Church D."/>
            <person name="Clamp M."/>
            <person name="Copley R.R."/>
            <person name="Doerks T."/>
            <person name="Eddy S.R."/>
            <person name="Eichler E.E."/>
            <person name="Furey T.S."/>
            <person name="Galagan J."/>
            <person name="Gilbert J.G."/>
            <person name="Harmon C."/>
            <person name="Hayashizaki Y."/>
            <person name="Haussler D."/>
            <person name="Hermjakob H."/>
            <person name="Hokamp K."/>
            <person name="Jang W."/>
            <person name="Johnson L.S."/>
            <person name="Jones T.A."/>
            <person name="Kasif S."/>
            <person name="Kaspryzk A."/>
            <person name="Kennedy S."/>
            <person name="Kent W.J."/>
            <person name="Kitts P."/>
            <person name="Koonin E.V."/>
            <person name="Korf I."/>
            <person name="Kulp D."/>
            <person name="Lancet D."/>
            <person name="Lowe T.M."/>
            <person name="McLysaght A."/>
            <person name="Mikkelsen T."/>
            <person name="Moran J.V."/>
            <person name="Mulder N."/>
            <person name="Pollara V.J."/>
            <person name="Ponting C.P."/>
            <person name="Schuler G."/>
            <person name="Schultz J."/>
            <person name="Slater G."/>
            <person name="Smit A.F."/>
            <person name="Stupka E."/>
            <person name="Szustakowski J."/>
            <person name="Thierry-Mieg D."/>
            <person name="Thierry-Mieg J."/>
            <person name="Wagner L."/>
            <person name="Wallis J."/>
            <person name="Wheeler R."/>
            <person name="Williams A."/>
            <person name="Wolf Y.I."/>
            <person name="Wolfe K.H."/>
            <person name="Yang S.P."/>
            <person name="Yeh R.F."/>
            <person name="Collins F."/>
            <person name="Guyer M.S."/>
            <person name="Peterson J."/>
            <person name="Felsenfeld A."/>
            <person name="Wetterstrand K.A."/>
            <person name="Patrinos A."/>
            <person name="Morgan M.J."/>
            <person name="de Jong P."/>
            <person name="Catanese J.J."/>
            <person name="Osoegawa K."/>
            <person name="Shizuya H."/>
            <person name="Choi S."/>
            <person name="Chen Y.J."/>
        </authorList>
    </citation>
    <scope>NUCLEOTIDE SEQUENCE [LARGE SCALE GENOMIC DNA]</scope>
</reference>
<protein>
    <submittedName>
        <fullName evidence="2">Eukaryotic translation initiation factor 2 alpha kinase 1</fullName>
    </submittedName>
</protein>